<organism evidence="9 10">
    <name type="scientific">Paucibacter sediminis</name>
    <dbReference type="NCBI Taxonomy" id="3019553"/>
    <lineage>
        <taxon>Bacteria</taxon>
        <taxon>Pseudomonadati</taxon>
        <taxon>Pseudomonadota</taxon>
        <taxon>Betaproteobacteria</taxon>
        <taxon>Burkholderiales</taxon>
        <taxon>Sphaerotilaceae</taxon>
        <taxon>Roseateles</taxon>
    </lineage>
</organism>
<dbReference type="InterPro" id="IPR051205">
    <property type="entry name" value="UbiH/COQ6_monooxygenase"/>
</dbReference>
<dbReference type="InterPro" id="IPR010971">
    <property type="entry name" value="UbiH/COQ6"/>
</dbReference>
<dbReference type="NCBIfam" id="NF006593">
    <property type="entry name" value="PRK09126.1"/>
    <property type="match status" value="1"/>
</dbReference>
<dbReference type="GO" id="GO:0016705">
    <property type="term" value="F:oxidoreductase activity, acting on paired donors, with incorporation or reduction of molecular oxygen"/>
    <property type="evidence" value="ECO:0007669"/>
    <property type="project" value="InterPro"/>
</dbReference>
<sequence>MQAEQQPQVLIIGAGPAGLSMAAALADAGFASTVLEQAPLAQIADPAEDGREIALTHRGMAVLQQLGAWQDLPPEQISPLRRAHVFDGSEPRFLGFEPGEPDAAGQLGALVPNHWLRRIAYQGALRRAGLIQLRCEARMRSLSLQADAASVTLESGETLRAPLLIAADSRFSNARRLAGIGAEMRDFGRGVIVCRMAHEEKDHEATALECFHYGHTMAWLPLNGRQSSLVLTMDSQPLQEMLAWDEARFTAWVQEQSLGQLGKLQLIGPRHHYPLVATYAHRFAAQRFALIGDAAVGMHPVTAHGYNFGLYGVQTLAGLLKGAADPGDAALLQRYAAEHRRATWPIYQGTNAVVKLFTDERPGARLLRRGVLALAGRLPPLKAAISAQLTGKPWRPPLPKLPSLPDLPFFKRPLNRP</sequence>
<proteinExistence type="inferred from homology"/>
<keyword evidence="5" id="KW-0274">FAD</keyword>
<comment type="similarity">
    <text evidence="3">Belongs to the UbiH/COQ6 family.</text>
</comment>
<dbReference type="InterPro" id="IPR036188">
    <property type="entry name" value="FAD/NAD-bd_sf"/>
</dbReference>
<keyword evidence="4" id="KW-0285">Flavoprotein</keyword>
<evidence type="ECO:0000256" key="3">
    <source>
        <dbReference type="ARBA" id="ARBA00005349"/>
    </source>
</evidence>
<dbReference type="GO" id="GO:0006744">
    <property type="term" value="P:ubiquinone biosynthetic process"/>
    <property type="evidence" value="ECO:0007669"/>
    <property type="project" value="InterPro"/>
</dbReference>
<name>A0AA95NL07_9BURK</name>
<gene>
    <name evidence="9" type="primary">ubiM</name>
    <name evidence="9" type="ORF">PFX98_22385</name>
</gene>
<evidence type="ECO:0000256" key="2">
    <source>
        <dbReference type="ARBA" id="ARBA00004749"/>
    </source>
</evidence>
<keyword evidence="10" id="KW-1185">Reference proteome</keyword>
<evidence type="ECO:0000313" key="9">
    <source>
        <dbReference type="EMBL" id="WIT11606.1"/>
    </source>
</evidence>
<dbReference type="KEGG" id="pais:PFX98_22385"/>
<dbReference type="RefSeq" id="WP_285232691.1">
    <property type="nucleotide sequence ID" value="NZ_CP116346.1"/>
</dbReference>
<dbReference type="PRINTS" id="PR00420">
    <property type="entry name" value="RNGMNOXGNASE"/>
</dbReference>
<dbReference type="SUPFAM" id="SSF51905">
    <property type="entry name" value="FAD/NAD(P)-binding domain"/>
    <property type="match status" value="1"/>
</dbReference>
<keyword evidence="6" id="KW-0560">Oxidoreductase</keyword>
<evidence type="ECO:0000256" key="7">
    <source>
        <dbReference type="ARBA" id="ARBA00023033"/>
    </source>
</evidence>
<dbReference type="Gene3D" id="3.50.50.60">
    <property type="entry name" value="FAD/NAD(P)-binding domain"/>
    <property type="match status" value="2"/>
</dbReference>
<evidence type="ECO:0000256" key="5">
    <source>
        <dbReference type="ARBA" id="ARBA00022827"/>
    </source>
</evidence>
<feature type="domain" description="FAD-binding" evidence="8">
    <location>
        <begin position="8"/>
        <end position="347"/>
    </location>
</feature>
<comment type="cofactor">
    <cofactor evidence="1">
        <name>FAD</name>
        <dbReference type="ChEBI" id="CHEBI:57692"/>
    </cofactor>
</comment>
<dbReference type="Pfam" id="PF01494">
    <property type="entry name" value="FAD_binding_3"/>
    <property type="match status" value="1"/>
</dbReference>
<evidence type="ECO:0000256" key="1">
    <source>
        <dbReference type="ARBA" id="ARBA00001974"/>
    </source>
</evidence>
<evidence type="ECO:0000259" key="8">
    <source>
        <dbReference type="Pfam" id="PF01494"/>
    </source>
</evidence>
<evidence type="ECO:0000256" key="6">
    <source>
        <dbReference type="ARBA" id="ARBA00023002"/>
    </source>
</evidence>
<dbReference type="AlphaFoldDB" id="A0AA95NL07"/>
<dbReference type="InterPro" id="IPR002938">
    <property type="entry name" value="FAD-bd"/>
</dbReference>
<protein>
    <submittedName>
        <fullName evidence="9">5-demethoxyubiquinol-8 5-hydroxylase UbiM</fullName>
    </submittedName>
</protein>
<dbReference type="EMBL" id="CP116346">
    <property type="protein sequence ID" value="WIT11606.1"/>
    <property type="molecule type" value="Genomic_DNA"/>
</dbReference>
<accession>A0AA95NL07</accession>
<dbReference type="PANTHER" id="PTHR43876:SF25">
    <property type="entry name" value="MONOOXYGENASE NMA2164"/>
    <property type="match status" value="1"/>
</dbReference>
<dbReference type="GO" id="GO:0071949">
    <property type="term" value="F:FAD binding"/>
    <property type="evidence" value="ECO:0007669"/>
    <property type="project" value="InterPro"/>
</dbReference>
<dbReference type="PANTHER" id="PTHR43876">
    <property type="entry name" value="UBIQUINONE BIOSYNTHESIS MONOOXYGENASE COQ6, MITOCHONDRIAL"/>
    <property type="match status" value="1"/>
</dbReference>
<evidence type="ECO:0000256" key="4">
    <source>
        <dbReference type="ARBA" id="ARBA00022630"/>
    </source>
</evidence>
<dbReference type="GO" id="GO:0004497">
    <property type="term" value="F:monooxygenase activity"/>
    <property type="evidence" value="ECO:0007669"/>
    <property type="project" value="UniProtKB-KW"/>
</dbReference>
<comment type="pathway">
    <text evidence="2">Cofactor biosynthesis; ubiquinone biosynthesis.</text>
</comment>
<reference evidence="9" key="1">
    <citation type="submission" date="2023-01" db="EMBL/GenBank/DDBJ databases">
        <title>Whole genome sequence of Paucibacter sp. S2-9 isolated from pond sediment.</title>
        <authorList>
            <person name="Jung J.Y."/>
        </authorList>
    </citation>
    <scope>NUCLEOTIDE SEQUENCE</scope>
    <source>
        <strain evidence="9">S2-9</strain>
    </source>
</reference>
<dbReference type="NCBIfam" id="TIGR01988">
    <property type="entry name" value="Ubi-OHases"/>
    <property type="match status" value="1"/>
</dbReference>
<keyword evidence="7" id="KW-0503">Monooxygenase</keyword>
<evidence type="ECO:0000313" key="10">
    <source>
        <dbReference type="Proteomes" id="UP001177769"/>
    </source>
</evidence>
<dbReference type="Proteomes" id="UP001177769">
    <property type="component" value="Chromosome"/>
</dbReference>